<dbReference type="PANTHER" id="PTHR34653:SF1">
    <property type="entry name" value="FLAGELLAR HOOK-BASAL BODY COMPLEX PROTEIN FLIE"/>
    <property type="match status" value="1"/>
</dbReference>
<name>A0A9D1M395_9PROT</name>
<dbReference type="EMBL" id="DVNC01000018">
    <property type="protein sequence ID" value="HIU52812.1"/>
    <property type="molecule type" value="Genomic_DNA"/>
</dbReference>
<evidence type="ECO:0000313" key="6">
    <source>
        <dbReference type="Proteomes" id="UP000824107"/>
    </source>
</evidence>
<accession>A0A9D1M395</accession>
<dbReference type="HAMAP" id="MF_00724">
    <property type="entry name" value="FliE"/>
    <property type="match status" value="1"/>
</dbReference>
<keyword evidence="5" id="KW-0966">Cell projection</keyword>
<dbReference type="InterPro" id="IPR001624">
    <property type="entry name" value="FliE"/>
</dbReference>
<sequence>MTNSISSALNAYQQALVRIGSQIPAEETAKASSTQSDFQSMVTNALNSAVDLNKNAEAVTMQGIAGKADIQDVVLAVSNAEMALETVVAVRDTAIKAYKEIMQMTV</sequence>
<evidence type="ECO:0000256" key="1">
    <source>
        <dbReference type="ARBA" id="ARBA00004117"/>
    </source>
</evidence>
<reference evidence="5" key="2">
    <citation type="journal article" date="2021" name="PeerJ">
        <title>Extensive microbial diversity within the chicken gut microbiome revealed by metagenomics and culture.</title>
        <authorList>
            <person name="Gilroy R."/>
            <person name="Ravi A."/>
            <person name="Getino M."/>
            <person name="Pursley I."/>
            <person name="Horton D.L."/>
            <person name="Alikhan N.F."/>
            <person name="Baker D."/>
            <person name="Gharbi K."/>
            <person name="Hall N."/>
            <person name="Watson M."/>
            <person name="Adriaenssens E.M."/>
            <person name="Foster-Nyarko E."/>
            <person name="Jarju S."/>
            <person name="Secka A."/>
            <person name="Antonio M."/>
            <person name="Oren A."/>
            <person name="Chaudhuri R.R."/>
            <person name="La Ragione R."/>
            <person name="Hildebrand F."/>
            <person name="Pallen M.J."/>
        </authorList>
    </citation>
    <scope>NUCLEOTIDE SEQUENCE</scope>
    <source>
        <strain evidence="5">ChiW3-316</strain>
    </source>
</reference>
<organism evidence="5 6">
    <name type="scientific">Candidatus Scatocola faecipullorum</name>
    <dbReference type="NCBI Taxonomy" id="2840917"/>
    <lineage>
        <taxon>Bacteria</taxon>
        <taxon>Pseudomonadati</taxon>
        <taxon>Pseudomonadota</taxon>
        <taxon>Alphaproteobacteria</taxon>
        <taxon>Rhodospirillales</taxon>
        <taxon>Rhodospirillaceae</taxon>
        <taxon>Rhodospirillaceae incertae sedis</taxon>
        <taxon>Candidatus Scatocola</taxon>
    </lineage>
</organism>
<dbReference type="GO" id="GO:0071973">
    <property type="term" value="P:bacterial-type flagellum-dependent cell motility"/>
    <property type="evidence" value="ECO:0007669"/>
    <property type="project" value="InterPro"/>
</dbReference>
<keyword evidence="3 4" id="KW-0975">Bacterial flagellum</keyword>
<keyword evidence="5" id="KW-0969">Cilium</keyword>
<dbReference type="AlphaFoldDB" id="A0A9D1M395"/>
<proteinExistence type="inferred from homology"/>
<evidence type="ECO:0000256" key="4">
    <source>
        <dbReference type="HAMAP-Rule" id="MF_00724"/>
    </source>
</evidence>
<comment type="subcellular location">
    <subcellularLocation>
        <location evidence="1 4">Bacterial flagellum basal body</location>
    </subcellularLocation>
</comment>
<dbReference type="GO" id="GO:0005198">
    <property type="term" value="F:structural molecule activity"/>
    <property type="evidence" value="ECO:0007669"/>
    <property type="project" value="InterPro"/>
</dbReference>
<dbReference type="GO" id="GO:0009425">
    <property type="term" value="C:bacterial-type flagellum basal body"/>
    <property type="evidence" value="ECO:0007669"/>
    <property type="project" value="UniProtKB-SubCell"/>
</dbReference>
<dbReference type="GO" id="GO:0003774">
    <property type="term" value="F:cytoskeletal motor activity"/>
    <property type="evidence" value="ECO:0007669"/>
    <property type="project" value="InterPro"/>
</dbReference>
<dbReference type="Pfam" id="PF02049">
    <property type="entry name" value="FliE"/>
    <property type="match status" value="1"/>
</dbReference>
<evidence type="ECO:0000256" key="3">
    <source>
        <dbReference type="ARBA" id="ARBA00023143"/>
    </source>
</evidence>
<comment type="caution">
    <text evidence="5">The sequence shown here is derived from an EMBL/GenBank/DDBJ whole genome shotgun (WGS) entry which is preliminary data.</text>
</comment>
<dbReference type="PANTHER" id="PTHR34653">
    <property type="match status" value="1"/>
</dbReference>
<evidence type="ECO:0000313" key="5">
    <source>
        <dbReference type="EMBL" id="HIU52812.1"/>
    </source>
</evidence>
<keyword evidence="5" id="KW-0282">Flagellum</keyword>
<comment type="similarity">
    <text evidence="2 4">Belongs to the FliE family.</text>
</comment>
<evidence type="ECO:0000256" key="2">
    <source>
        <dbReference type="ARBA" id="ARBA00009272"/>
    </source>
</evidence>
<dbReference type="PRINTS" id="PR01006">
    <property type="entry name" value="FLGHOOKFLIE"/>
</dbReference>
<reference evidence="5" key="1">
    <citation type="submission" date="2020-10" db="EMBL/GenBank/DDBJ databases">
        <authorList>
            <person name="Gilroy R."/>
        </authorList>
    </citation>
    <scope>NUCLEOTIDE SEQUENCE</scope>
    <source>
        <strain evidence="5">ChiW3-316</strain>
    </source>
</reference>
<dbReference type="Proteomes" id="UP000824107">
    <property type="component" value="Unassembled WGS sequence"/>
</dbReference>
<protein>
    <recommendedName>
        <fullName evidence="4">Flagellar hook-basal body complex protein FliE</fullName>
    </recommendedName>
</protein>
<gene>
    <name evidence="4" type="primary">fliE</name>
    <name evidence="5" type="ORF">IAD20_01885</name>
</gene>